<feature type="chain" id="PRO_5018762471" description="Thioredoxin domain-containing protein" evidence="1">
    <location>
        <begin position="19"/>
        <end position="187"/>
    </location>
</feature>
<dbReference type="OrthoDB" id="1423529at2"/>
<evidence type="ECO:0000259" key="2">
    <source>
        <dbReference type="PROSITE" id="PS51352"/>
    </source>
</evidence>
<keyword evidence="4" id="KW-1185">Reference proteome</keyword>
<dbReference type="PROSITE" id="PS51352">
    <property type="entry name" value="THIOREDOXIN_2"/>
    <property type="match status" value="1"/>
</dbReference>
<dbReference type="InterPro" id="IPR013766">
    <property type="entry name" value="Thioredoxin_domain"/>
</dbReference>
<reference evidence="3 4" key="1">
    <citation type="submission" date="2019-01" db="EMBL/GenBank/DDBJ databases">
        <title>Flavobacterium sp. nov.,isolated from freshwater.</title>
        <authorList>
            <person name="Zhang R."/>
            <person name="Du Z.-J."/>
        </authorList>
    </citation>
    <scope>NUCLEOTIDE SEQUENCE [LARGE SCALE GENOMIC DNA]</scope>
    <source>
        <strain evidence="3 4">1E403</strain>
    </source>
</reference>
<dbReference type="Gene3D" id="3.40.30.10">
    <property type="entry name" value="Glutaredoxin"/>
    <property type="match status" value="1"/>
</dbReference>
<keyword evidence="1" id="KW-0732">Signal</keyword>
<gene>
    <name evidence="3" type="ORF">EPI11_06720</name>
</gene>
<evidence type="ECO:0000313" key="3">
    <source>
        <dbReference type="EMBL" id="RWX01638.1"/>
    </source>
</evidence>
<proteinExistence type="predicted"/>
<dbReference type="InterPro" id="IPR036249">
    <property type="entry name" value="Thioredoxin-like_sf"/>
</dbReference>
<accession>A0A3S3QE11</accession>
<sequence>MKKLLFLCAFVSAFSALAQESSVSEVSKDQIFAVDANSIATLAKNSDKKNTLFFTFGIWCEPCRLHLPGAIKLAKQHDLDFYVLLVDGMTTDRVRMAYHHIKELDPTIKVAVLNDAVYGEKLKKRNKKFVTEITPPQFENIDDFSKYILLNKAGEVILVTSWKDNKDNDWKDDTKMQKEKIVPLLSK</sequence>
<dbReference type="EMBL" id="SBII01000003">
    <property type="protein sequence ID" value="RWX01638.1"/>
    <property type="molecule type" value="Genomic_DNA"/>
</dbReference>
<feature type="signal peptide" evidence="1">
    <location>
        <begin position="1"/>
        <end position="18"/>
    </location>
</feature>
<dbReference type="RefSeq" id="WP_128389175.1">
    <property type="nucleotide sequence ID" value="NZ_SBII01000003.1"/>
</dbReference>
<dbReference type="AlphaFoldDB" id="A0A3S3QE11"/>
<organism evidence="3 4">
    <name type="scientific">Flavobacterium cerinum</name>
    <dbReference type="NCBI Taxonomy" id="2502784"/>
    <lineage>
        <taxon>Bacteria</taxon>
        <taxon>Pseudomonadati</taxon>
        <taxon>Bacteroidota</taxon>
        <taxon>Flavobacteriia</taxon>
        <taxon>Flavobacteriales</taxon>
        <taxon>Flavobacteriaceae</taxon>
        <taxon>Flavobacterium</taxon>
    </lineage>
</organism>
<dbReference type="SUPFAM" id="SSF52833">
    <property type="entry name" value="Thioredoxin-like"/>
    <property type="match status" value="1"/>
</dbReference>
<name>A0A3S3QE11_9FLAO</name>
<evidence type="ECO:0000256" key="1">
    <source>
        <dbReference type="SAM" id="SignalP"/>
    </source>
</evidence>
<comment type="caution">
    <text evidence="3">The sequence shown here is derived from an EMBL/GenBank/DDBJ whole genome shotgun (WGS) entry which is preliminary data.</text>
</comment>
<protein>
    <recommendedName>
        <fullName evidence="2">Thioredoxin domain-containing protein</fullName>
    </recommendedName>
</protein>
<evidence type="ECO:0000313" key="4">
    <source>
        <dbReference type="Proteomes" id="UP000287527"/>
    </source>
</evidence>
<feature type="domain" description="Thioredoxin" evidence="2">
    <location>
        <begin position="5"/>
        <end position="186"/>
    </location>
</feature>
<dbReference type="Proteomes" id="UP000287527">
    <property type="component" value="Unassembled WGS sequence"/>
</dbReference>